<dbReference type="GO" id="GO:0005737">
    <property type="term" value="C:cytoplasm"/>
    <property type="evidence" value="ECO:0007669"/>
    <property type="project" value="TreeGrafter"/>
</dbReference>
<evidence type="ECO:0000256" key="7">
    <source>
        <dbReference type="ARBA" id="ARBA00036525"/>
    </source>
</evidence>
<evidence type="ECO:0000256" key="1">
    <source>
        <dbReference type="ARBA" id="ARBA00007374"/>
    </source>
</evidence>
<comment type="similarity">
    <text evidence="1 8">Belongs to the inositol phosphokinase (IPK) family.</text>
</comment>
<dbReference type="EC" id="2.7.-.-" evidence="8"/>
<evidence type="ECO:0000256" key="3">
    <source>
        <dbReference type="ARBA" id="ARBA00022741"/>
    </source>
</evidence>
<proteinExistence type="inferred from homology"/>
<keyword evidence="5" id="KW-0067">ATP-binding</keyword>
<dbReference type="GO" id="GO:0005634">
    <property type="term" value="C:nucleus"/>
    <property type="evidence" value="ECO:0007669"/>
    <property type="project" value="TreeGrafter"/>
</dbReference>
<evidence type="ECO:0000256" key="6">
    <source>
        <dbReference type="ARBA" id="ARBA00036164"/>
    </source>
</evidence>
<name>A0A8B7QLZ2_HIPAR</name>
<comment type="catalytic activity">
    <reaction evidence="7">
        <text>1D-myo-inositol 1,3,4,6-tetrakisphosphate + ATP = 1D-myo-inositol 1,3,4,5,6-pentakisphosphate + ADP + H(+)</text>
        <dbReference type="Rhea" id="RHEA:12717"/>
        <dbReference type="ChEBI" id="CHEBI:15378"/>
        <dbReference type="ChEBI" id="CHEBI:30616"/>
        <dbReference type="ChEBI" id="CHEBI:57660"/>
        <dbReference type="ChEBI" id="CHEBI:57733"/>
        <dbReference type="ChEBI" id="CHEBI:456216"/>
        <dbReference type="EC" id="2.7.1.140"/>
    </reaction>
</comment>
<protein>
    <recommendedName>
        <fullName evidence="8">Kinase</fullName>
        <ecNumber evidence="8">2.7.-.-</ecNumber>
    </recommendedName>
</protein>
<dbReference type="SUPFAM" id="SSF56104">
    <property type="entry name" value="SAICAR synthase-like"/>
    <property type="match status" value="1"/>
</dbReference>
<dbReference type="GO" id="GO:0008440">
    <property type="term" value="F:inositol-1,4,5-trisphosphate 3-kinase activity"/>
    <property type="evidence" value="ECO:0007669"/>
    <property type="project" value="TreeGrafter"/>
</dbReference>
<dbReference type="Gene3D" id="3.30.470.160">
    <property type="entry name" value="Inositol polyphosphate kinase"/>
    <property type="match status" value="1"/>
</dbReference>
<dbReference type="RefSeq" id="XP_019489799.1">
    <property type="nucleotide sequence ID" value="XM_019634254.1"/>
</dbReference>
<dbReference type="InterPro" id="IPR038286">
    <property type="entry name" value="IPK_sf"/>
</dbReference>
<keyword evidence="4 8" id="KW-0418">Kinase</keyword>
<accession>A0A8B7QLZ2</accession>
<evidence type="ECO:0000256" key="4">
    <source>
        <dbReference type="ARBA" id="ARBA00022777"/>
    </source>
</evidence>
<dbReference type="OrthoDB" id="338650at2759"/>
<comment type="catalytic activity">
    <reaction evidence="6">
        <text>1D-myo-inositol 1,4,5-trisphosphate + 2 ATP = 1D-myo-inositol 1,3,4,5,6-pentakisphosphate + 2 ADP + 2 H(+)</text>
        <dbReference type="Rhea" id="RHEA:32359"/>
        <dbReference type="ChEBI" id="CHEBI:15378"/>
        <dbReference type="ChEBI" id="CHEBI:30616"/>
        <dbReference type="ChEBI" id="CHEBI:57733"/>
        <dbReference type="ChEBI" id="CHEBI:203600"/>
        <dbReference type="ChEBI" id="CHEBI:456216"/>
        <dbReference type="EC" id="2.7.1.151"/>
    </reaction>
</comment>
<evidence type="ECO:0000313" key="10">
    <source>
        <dbReference type="RefSeq" id="XP_019489799.1"/>
    </source>
</evidence>
<dbReference type="Proteomes" id="UP000694851">
    <property type="component" value="Unplaced"/>
</dbReference>
<evidence type="ECO:0000256" key="5">
    <source>
        <dbReference type="ARBA" id="ARBA00022840"/>
    </source>
</evidence>
<keyword evidence="9" id="KW-1185">Reference proteome</keyword>
<keyword evidence="3" id="KW-0547">Nucleotide-binding</keyword>
<evidence type="ECO:0000256" key="2">
    <source>
        <dbReference type="ARBA" id="ARBA00022679"/>
    </source>
</evidence>
<reference evidence="10" key="1">
    <citation type="submission" date="2025-08" db="UniProtKB">
        <authorList>
            <consortium name="RefSeq"/>
        </authorList>
    </citation>
    <scope>IDENTIFICATION</scope>
    <source>
        <tissue evidence="10">Muscle</tissue>
    </source>
</reference>
<evidence type="ECO:0000313" key="9">
    <source>
        <dbReference type="Proteomes" id="UP000694851"/>
    </source>
</evidence>
<organism evidence="9 10">
    <name type="scientific">Hipposideros armiger</name>
    <name type="common">Great Himalayan leaf-nosed bat</name>
    <dbReference type="NCBI Taxonomy" id="186990"/>
    <lineage>
        <taxon>Eukaryota</taxon>
        <taxon>Metazoa</taxon>
        <taxon>Chordata</taxon>
        <taxon>Craniata</taxon>
        <taxon>Vertebrata</taxon>
        <taxon>Euteleostomi</taxon>
        <taxon>Mammalia</taxon>
        <taxon>Eutheria</taxon>
        <taxon>Laurasiatheria</taxon>
        <taxon>Chiroptera</taxon>
        <taxon>Yinpterochiroptera</taxon>
        <taxon>Rhinolophoidea</taxon>
        <taxon>Hipposideridae</taxon>
        <taxon>Hipposideros</taxon>
    </lineage>
</organism>
<dbReference type="PANTHER" id="PTHR12400:SF51">
    <property type="entry name" value="INOSITOL POLYPHOSPHATE MULTIKINASE"/>
    <property type="match status" value="1"/>
</dbReference>
<gene>
    <name evidence="10" type="primary">LOC109377792</name>
</gene>
<dbReference type="Pfam" id="PF03770">
    <property type="entry name" value="IPK"/>
    <property type="match status" value="1"/>
</dbReference>
<dbReference type="GO" id="GO:0005524">
    <property type="term" value="F:ATP binding"/>
    <property type="evidence" value="ECO:0007669"/>
    <property type="project" value="UniProtKB-KW"/>
</dbReference>
<dbReference type="KEGG" id="hai:109377792"/>
<evidence type="ECO:0000256" key="8">
    <source>
        <dbReference type="RuleBase" id="RU363090"/>
    </source>
</evidence>
<sequence length="200" mass="23104">MVYASDCTDGVLIELRKYLPKCYGIWSPPTAPNDLYMKLEDVTRKFNKPCIMDVKIGWKSYDPFASSEKIQQQVSKYPLMEEIGFLVLGMRVYHIHSDSYETQNQRYGRSLTKETLKDGLSRFFHNGFCLRKDAVAASIHKIESVLQWFETQKQLNFYASSLLFVYEGSSQPTTTKSNDRTLAEKFLSKGQLSDTDVLEY</sequence>
<dbReference type="GO" id="GO:0032958">
    <property type="term" value="P:inositol phosphate biosynthetic process"/>
    <property type="evidence" value="ECO:0007669"/>
    <property type="project" value="InterPro"/>
</dbReference>
<keyword evidence="2 8" id="KW-0808">Transferase</keyword>
<dbReference type="InterPro" id="IPR005522">
    <property type="entry name" value="IPK"/>
</dbReference>
<dbReference type="GO" id="GO:0051765">
    <property type="term" value="F:inositol tetrakisphosphate kinase activity"/>
    <property type="evidence" value="ECO:0007669"/>
    <property type="project" value="TreeGrafter"/>
</dbReference>
<dbReference type="AlphaFoldDB" id="A0A8B7QLZ2"/>
<dbReference type="GeneID" id="109377792"/>
<feature type="non-terminal residue" evidence="10">
    <location>
        <position position="200"/>
    </location>
</feature>
<dbReference type="PANTHER" id="PTHR12400">
    <property type="entry name" value="INOSITOL POLYPHOSPHATE KINASE"/>
    <property type="match status" value="1"/>
</dbReference>